<feature type="transmembrane region" description="Helical" evidence="2">
    <location>
        <begin position="20"/>
        <end position="42"/>
    </location>
</feature>
<sequence>MATTTPSMGLTGKGAPEMPLWFTIIRGAAIALSLGALIAAAYNVSLLSHWARYYGGDGPAALIIFNAIFTWLILGFMLAAEFFAPQLYIRSIFFGTLIISSILWLAAWTWAAAWTADFYHLYNAYYIGRVKELDAWGGSMAAAVALSATTWILIVIITVFYVKACMADPAGSTSVLERRNDPETTEPKPEATVNA</sequence>
<gene>
    <name evidence="3" type="ORF">FLONG3_2224</name>
</gene>
<feature type="compositionally biased region" description="Basic and acidic residues" evidence="1">
    <location>
        <begin position="176"/>
        <end position="189"/>
    </location>
</feature>
<keyword evidence="2" id="KW-0472">Membrane</keyword>
<evidence type="ECO:0000256" key="2">
    <source>
        <dbReference type="SAM" id="Phobius"/>
    </source>
</evidence>
<dbReference type="Proteomes" id="UP000266234">
    <property type="component" value="Unassembled WGS sequence"/>
</dbReference>
<dbReference type="EMBL" id="PXOG01000043">
    <property type="protein sequence ID" value="RGP79670.1"/>
    <property type="molecule type" value="Genomic_DNA"/>
</dbReference>
<evidence type="ECO:0000313" key="3">
    <source>
        <dbReference type="EMBL" id="RGP79670.1"/>
    </source>
</evidence>
<reference evidence="3 4" key="1">
    <citation type="journal article" date="2018" name="PLoS Pathog.">
        <title>Evolution of structural diversity of trichothecenes, a family of toxins produced by plant pathogenic and entomopathogenic fungi.</title>
        <authorList>
            <person name="Proctor R.H."/>
            <person name="McCormick S.P."/>
            <person name="Kim H.S."/>
            <person name="Cardoza R.E."/>
            <person name="Stanley A.M."/>
            <person name="Lindo L."/>
            <person name="Kelly A."/>
            <person name="Brown D.W."/>
            <person name="Lee T."/>
            <person name="Vaughan M.M."/>
            <person name="Alexander N.J."/>
            <person name="Busman M."/>
            <person name="Gutierrez S."/>
        </authorList>
    </citation>
    <scope>NUCLEOTIDE SEQUENCE [LARGE SCALE GENOMIC DNA]</scope>
    <source>
        <strain evidence="3 4">NRRL 20695</strain>
    </source>
</reference>
<evidence type="ECO:0000256" key="1">
    <source>
        <dbReference type="SAM" id="MobiDB-lite"/>
    </source>
</evidence>
<organism evidence="3 4">
    <name type="scientific">Fusarium longipes</name>
    <dbReference type="NCBI Taxonomy" id="694270"/>
    <lineage>
        <taxon>Eukaryota</taxon>
        <taxon>Fungi</taxon>
        <taxon>Dikarya</taxon>
        <taxon>Ascomycota</taxon>
        <taxon>Pezizomycotina</taxon>
        <taxon>Sordariomycetes</taxon>
        <taxon>Hypocreomycetidae</taxon>
        <taxon>Hypocreales</taxon>
        <taxon>Nectriaceae</taxon>
        <taxon>Fusarium</taxon>
    </lineage>
</organism>
<dbReference type="OrthoDB" id="5223409at2759"/>
<dbReference type="PANTHER" id="PTHR37451">
    <property type="entry name" value="MARVEL DOMAIN"/>
    <property type="match status" value="1"/>
</dbReference>
<dbReference type="STRING" id="694270.A0A395T4T3"/>
<protein>
    <recommendedName>
        <fullName evidence="5">MARVEL domain-containing protein</fullName>
    </recommendedName>
</protein>
<feature type="transmembrane region" description="Helical" evidence="2">
    <location>
        <begin position="62"/>
        <end position="80"/>
    </location>
</feature>
<accession>A0A395T4T3</accession>
<keyword evidence="4" id="KW-1185">Reference proteome</keyword>
<feature type="transmembrane region" description="Helical" evidence="2">
    <location>
        <begin position="92"/>
        <end position="116"/>
    </location>
</feature>
<name>A0A395T4T3_9HYPO</name>
<keyword evidence="2" id="KW-0812">Transmembrane</keyword>
<comment type="caution">
    <text evidence="3">The sequence shown here is derived from an EMBL/GenBank/DDBJ whole genome shotgun (WGS) entry which is preliminary data.</text>
</comment>
<dbReference type="PANTHER" id="PTHR37451:SF4">
    <property type="entry name" value="MARVEL DOMAIN-CONTAINING PROTEIN"/>
    <property type="match status" value="1"/>
</dbReference>
<dbReference type="AlphaFoldDB" id="A0A395T4T3"/>
<evidence type="ECO:0000313" key="4">
    <source>
        <dbReference type="Proteomes" id="UP000266234"/>
    </source>
</evidence>
<keyword evidence="2" id="KW-1133">Transmembrane helix</keyword>
<evidence type="ECO:0008006" key="5">
    <source>
        <dbReference type="Google" id="ProtNLM"/>
    </source>
</evidence>
<feature type="transmembrane region" description="Helical" evidence="2">
    <location>
        <begin position="136"/>
        <end position="162"/>
    </location>
</feature>
<proteinExistence type="predicted"/>
<feature type="region of interest" description="Disordered" evidence="1">
    <location>
        <begin position="176"/>
        <end position="195"/>
    </location>
</feature>